<dbReference type="InterPro" id="IPR004273">
    <property type="entry name" value="Dynein_heavy_D6_P-loop"/>
</dbReference>
<protein>
    <submittedName>
        <fullName evidence="23">Dynein axonemal heavy chain 1</fullName>
    </submittedName>
</protein>
<feature type="domain" description="Dynein heavy chain AAA lid" evidence="21">
    <location>
        <begin position="2560"/>
        <end position="2686"/>
    </location>
</feature>
<feature type="coiled-coil region" evidence="13">
    <location>
        <begin position="1839"/>
        <end position="1887"/>
    </location>
</feature>
<dbReference type="FunFam" id="1.20.920.20:FF:000006">
    <property type="entry name" value="Dynein, axonemal, heavy chain 6"/>
    <property type="match status" value="1"/>
</dbReference>
<comment type="subcellular location">
    <subcellularLocation>
        <location evidence="1">Cytoplasm</location>
        <location evidence="1">Cytoskeleton</location>
        <location evidence="1">Cilium axoneme</location>
    </subcellularLocation>
</comment>
<evidence type="ECO:0000259" key="21">
    <source>
        <dbReference type="Pfam" id="PF18198"/>
    </source>
</evidence>
<dbReference type="GO" id="GO:0051959">
    <property type="term" value="F:dynein light intermediate chain binding"/>
    <property type="evidence" value="ECO:0007669"/>
    <property type="project" value="InterPro"/>
</dbReference>
<dbReference type="InterPro" id="IPR042228">
    <property type="entry name" value="Dynein_linker_3"/>
</dbReference>
<dbReference type="Gene3D" id="1.10.287.2620">
    <property type="match status" value="1"/>
</dbReference>
<name>A0A674D7P0_SALTR</name>
<dbReference type="InterPro" id="IPR027417">
    <property type="entry name" value="P-loop_NTPase"/>
</dbReference>
<dbReference type="InterPro" id="IPR035706">
    <property type="entry name" value="AAA_9"/>
</dbReference>
<dbReference type="GO" id="GO:0005524">
    <property type="term" value="F:ATP binding"/>
    <property type="evidence" value="ECO:0007669"/>
    <property type="project" value="UniProtKB-KW"/>
</dbReference>
<dbReference type="InterPro" id="IPR042222">
    <property type="entry name" value="Dynein_2_N"/>
</dbReference>
<dbReference type="FunFam" id="3.40.50.300:FF:000044">
    <property type="entry name" value="Dynein heavy chain 5, axonemal"/>
    <property type="match status" value="1"/>
</dbReference>
<dbReference type="InterPro" id="IPR013602">
    <property type="entry name" value="Dynein_heavy_linker"/>
</dbReference>
<feature type="domain" description="Dynein heavy chain hydrolytic ATP-binding dynein motor region" evidence="16">
    <location>
        <begin position="523"/>
        <end position="837"/>
    </location>
</feature>
<dbReference type="InterPro" id="IPR041228">
    <property type="entry name" value="Dynein_C"/>
</dbReference>
<dbReference type="FunFam" id="1.20.140.100:FF:000004">
    <property type="entry name" value="Dynein axonemal heavy chain 6"/>
    <property type="match status" value="1"/>
</dbReference>
<feature type="domain" description="Dynein heavy chain 3 AAA+ lid" evidence="20">
    <location>
        <begin position="1209"/>
        <end position="1302"/>
    </location>
</feature>
<reference evidence="23" key="2">
    <citation type="submission" date="2025-09" db="UniProtKB">
        <authorList>
            <consortium name="Ensembl"/>
        </authorList>
    </citation>
    <scope>IDENTIFICATION</scope>
</reference>
<evidence type="ECO:0000256" key="6">
    <source>
        <dbReference type="ARBA" id="ARBA00022840"/>
    </source>
</evidence>
<dbReference type="Gene3D" id="1.20.140.100">
    <property type="entry name" value="Dynein heavy chain, N-terminal domain 2"/>
    <property type="match status" value="1"/>
</dbReference>
<dbReference type="Gene3D" id="1.20.920.30">
    <property type="match status" value="1"/>
</dbReference>
<evidence type="ECO:0000259" key="15">
    <source>
        <dbReference type="Pfam" id="PF08393"/>
    </source>
</evidence>
<dbReference type="PANTHER" id="PTHR22878">
    <property type="entry name" value="DYNEIN HEAVY CHAIN 6, AXONEMAL-LIKE-RELATED"/>
    <property type="match status" value="1"/>
</dbReference>
<dbReference type="Pfam" id="PF12775">
    <property type="entry name" value="AAA_7"/>
    <property type="match status" value="1"/>
</dbReference>
<keyword evidence="12" id="KW-0966">Cell projection</keyword>
<dbReference type="Pfam" id="PF18199">
    <property type="entry name" value="Dynein_C"/>
    <property type="match status" value="1"/>
</dbReference>
<dbReference type="FunFam" id="1.10.287.2620:FF:000005">
    <property type="entry name" value="Dynein heavy chain 1, axonemal"/>
    <property type="match status" value="1"/>
</dbReference>
<evidence type="ECO:0000256" key="1">
    <source>
        <dbReference type="ARBA" id="ARBA00004430"/>
    </source>
</evidence>
<dbReference type="Gene3D" id="1.10.8.1220">
    <property type="match status" value="1"/>
</dbReference>
<keyword evidence="5" id="KW-0547">Nucleotide-binding</keyword>
<dbReference type="Pfam" id="PF12777">
    <property type="entry name" value="MT"/>
    <property type="match status" value="1"/>
</dbReference>
<keyword evidence="6" id="KW-0067">ATP-binding</keyword>
<dbReference type="FunFam" id="3.40.50.300:FF:000362">
    <property type="entry name" value="Dynein, axonemal, heavy chain 6"/>
    <property type="match status" value="1"/>
</dbReference>
<evidence type="ECO:0000256" key="4">
    <source>
        <dbReference type="ARBA" id="ARBA00022701"/>
    </source>
</evidence>
<feature type="domain" description="Dynein heavy chain region D6 P-loop" evidence="14">
    <location>
        <begin position="2428"/>
        <end position="2541"/>
    </location>
</feature>
<dbReference type="InterPro" id="IPR026983">
    <property type="entry name" value="DHC"/>
</dbReference>
<dbReference type="InterPro" id="IPR043160">
    <property type="entry name" value="Dynein_C_barrel"/>
</dbReference>
<dbReference type="GO" id="GO:0005874">
    <property type="term" value="C:microtubule"/>
    <property type="evidence" value="ECO:0007669"/>
    <property type="project" value="UniProtKB-KW"/>
</dbReference>
<dbReference type="FunFam" id="1.20.58.1120:FF:000005">
    <property type="entry name" value="Dynein, axonemal, heavy chain 12"/>
    <property type="match status" value="1"/>
</dbReference>
<dbReference type="GeneTree" id="ENSGT00940000154791"/>
<dbReference type="Gene3D" id="1.10.8.710">
    <property type="match status" value="1"/>
</dbReference>
<dbReference type="InterPro" id="IPR042219">
    <property type="entry name" value="AAA_lid_11_sf"/>
</dbReference>
<dbReference type="Gene3D" id="3.10.490.20">
    <property type="match status" value="1"/>
</dbReference>
<dbReference type="Gene3D" id="1.10.8.720">
    <property type="entry name" value="Region D6 of dynein motor"/>
    <property type="match status" value="1"/>
</dbReference>
<dbReference type="Gene3D" id="1.20.920.20">
    <property type="match status" value="1"/>
</dbReference>
<feature type="domain" description="Dynein heavy chain linker" evidence="15">
    <location>
        <begin position="33"/>
        <end position="393"/>
    </location>
</feature>
<dbReference type="Gene3D" id="1.20.1270.280">
    <property type="match status" value="1"/>
</dbReference>
<keyword evidence="11" id="KW-0206">Cytoskeleton</keyword>
<accession>A0A674D7P0</accession>
<keyword evidence="8 13" id="KW-0175">Coiled coil</keyword>
<dbReference type="GO" id="GO:0007018">
    <property type="term" value="P:microtubule-based movement"/>
    <property type="evidence" value="ECO:0007669"/>
    <property type="project" value="InterPro"/>
</dbReference>
<keyword evidence="7" id="KW-0243">Dynein</keyword>
<dbReference type="FunFam" id="3.10.490.20:FF:000001">
    <property type="entry name" value="dynein heavy chain 7, axonemal"/>
    <property type="match status" value="1"/>
</dbReference>
<feature type="domain" description="Dynein heavy chain coiled coil stalk" evidence="17">
    <location>
        <begin position="1625"/>
        <end position="1944"/>
    </location>
</feature>
<evidence type="ECO:0000259" key="18">
    <source>
        <dbReference type="Pfam" id="PF12780"/>
    </source>
</evidence>
<evidence type="ECO:0000259" key="14">
    <source>
        <dbReference type="Pfam" id="PF03028"/>
    </source>
</evidence>
<dbReference type="InterPro" id="IPR041589">
    <property type="entry name" value="DNAH3_AAA_lid_1"/>
</dbReference>
<dbReference type="FunFam" id="3.40.50.300:FF:002141">
    <property type="entry name" value="Dynein heavy chain"/>
    <property type="match status" value="1"/>
</dbReference>
<evidence type="ECO:0000259" key="16">
    <source>
        <dbReference type="Pfam" id="PF12774"/>
    </source>
</evidence>
<reference evidence="23" key="1">
    <citation type="submission" date="2025-08" db="UniProtKB">
        <authorList>
            <consortium name="Ensembl"/>
        </authorList>
    </citation>
    <scope>IDENTIFICATION</scope>
</reference>
<dbReference type="FunFam" id="1.10.8.710:FF:000004">
    <property type="entry name" value="Dynein axonemal heavy chain 6"/>
    <property type="match status" value="1"/>
</dbReference>
<organism evidence="23 24">
    <name type="scientific">Salmo trutta</name>
    <name type="common">Brown trout</name>
    <dbReference type="NCBI Taxonomy" id="8032"/>
    <lineage>
        <taxon>Eukaryota</taxon>
        <taxon>Metazoa</taxon>
        <taxon>Chordata</taxon>
        <taxon>Craniata</taxon>
        <taxon>Vertebrata</taxon>
        <taxon>Euteleostomi</taxon>
        <taxon>Actinopterygii</taxon>
        <taxon>Neopterygii</taxon>
        <taxon>Teleostei</taxon>
        <taxon>Protacanthopterygii</taxon>
        <taxon>Salmoniformes</taxon>
        <taxon>Salmonidae</taxon>
        <taxon>Salmoninae</taxon>
        <taxon>Salmo</taxon>
    </lineage>
</organism>
<feature type="domain" description="Dynein heavy chain AAA module D4" evidence="18">
    <location>
        <begin position="1351"/>
        <end position="1611"/>
    </location>
</feature>
<keyword evidence="3" id="KW-0963">Cytoplasm</keyword>
<dbReference type="FunFam" id="1.10.8.1220:FF:000001">
    <property type="entry name" value="Dynein axonemal heavy chain 5"/>
    <property type="match status" value="1"/>
</dbReference>
<dbReference type="PANTHER" id="PTHR22878:SF73">
    <property type="entry name" value="DYNEIN AXONEMAL HEAVY CHAIN 1"/>
    <property type="match status" value="1"/>
</dbReference>
<evidence type="ECO:0000256" key="11">
    <source>
        <dbReference type="ARBA" id="ARBA00023212"/>
    </source>
</evidence>
<evidence type="ECO:0000259" key="19">
    <source>
        <dbReference type="Pfam" id="PF12781"/>
    </source>
</evidence>
<dbReference type="Gene3D" id="1.20.58.1120">
    <property type="match status" value="1"/>
</dbReference>
<dbReference type="GO" id="GO:0005930">
    <property type="term" value="C:axoneme"/>
    <property type="evidence" value="ECO:0007669"/>
    <property type="project" value="UniProtKB-SubCell"/>
</dbReference>
<evidence type="ECO:0000259" key="22">
    <source>
        <dbReference type="Pfam" id="PF18199"/>
    </source>
</evidence>
<dbReference type="FunFam" id="3.40.50.300:FF:000223">
    <property type="entry name" value="Dynein heavy chain 3, axonemal"/>
    <property type="match status" value="1"/>
</dbReference>
<dbReference type="FunFam" id="1.20.920.30:FF:000005">
    <property type="entry name" value="Dynein, axonemal, heavy chain 2"/>
    <property type="match status" value="1"/>
</dbReference>
<dbReference type="Gene3D" id="6.10.140.1060">
    <property type="match status" value="1"/>
</dbReference>
<evidence type="ECO:0000256" key="8">
    <source>
        <dbReference type="ARBA" id="ARBA00023054"/>
    </source>
</evidence>
<dbReference type="SUPFAM" id="SSF52540">
    <property type="entry name" value="P-loop containing nucleoside triphosphate hydrolases"/>
    <property type="match status" value="4"/>
</dbReference>
<dbReference type="Pfam" id="PF03028">
    <property type="entry name" value="Dynein_heavy"/>
    <property type="match status" value="1"/>
</dbReference>
<comment type="similarity">
    <text evidence="2">Belongs to the dynein heavy chain family.</text>
</comment>
<dbReference type="InterPro" id="IPR024743">
    <property type="entry name" value="Dynein_HC_stalk"/>
</dbReference>
<dbReference type="Pfam" id="PF12781">
    <property type="entry name" value="AAA_9"/>
    <property type="match status" value="1"/>
</dbReference>
<dbReference type="GO" id="GO:0008569">
    <property type="term" value="F:minus-end-directed microtubule motor activity"/>
    <property type="evidence" value="ECO:0007669"/>
    <property type="project" value="InterPro"/>
</dbReference>
<evidence type="ECO:0000256" key="7">
    <source>
        <dbReference type="ARBA" id="ARBA00023017"/>
    </source>
</evidence>
<evidence type="ECO:0000313" key="24">
    <source>
        <dbReference type="Proteomes" id="UP000472277"/>
    </source>
</evidence>
<dbReference type="GO" id="GO:0030286">
    <property type="term" value="C:dynein complex"/>
    <property type="evidence" value="ECO:0007669"/>
    <property type="project" value="UniProtKB-KW"/>
</dbReference>
<keyword evidence="4" id="KW-0493">Microtubule</keyword>
<dbReference type="Pfam" id="PF12780">
    <property type="entry name" value="AAA_8"/>
    <property type="match status" value="1"/>
</dbReference>
<dbReference type="Proteomes" id="UP000472277">
    <property type="component" value="Chromosome 14"/>
</dbReference>
<dbReference type="Pfam" id="PF18198">
    <property type="entry name" value="AAA_lid_11"/>
    <property type="match status" value="1"/>
</dbReference>
<dbReference type="Pfam" id="PF17857">
    <property type="entry name" value="AAA_lid_1"/>
    <property type="match status" value="1"/>
</dbReference>
<dbReference type="Pfam" id="PF12774">
    <property type="entry name" value="AAA_6"/>
    <property type="match status" value="1"/>
</dbReference>
<feature type="domain" description="Dynein heavy chain ATP-binding dynein motor region" evidence="19">
    <location>
        <begin position="1981"/>
        <end position="2202"/>
    </location>
</feature>
<dbReference type="Pfam" id="PF08393">
    <property type="entry name" value="DHC_N2"/>
    <property type="match status" value="1"/>
</dbReference>
<evidence type="ECO:0000256" key="12">
    <source>
        <dbReference type="ARBA" id="ARBA00023273"/>
    </source>
</evidence>
<feature type="domain" description="Dynein heavy chain C-terminal" evidence="22">
    <location>
        <begin position="2692"/>
        <end position="2991"/>
    </location>
</feature>
<dbReference type="InterPro" id="IPR041658">
    <property type="entry name" value="AAA_lid_11"/>
</dbReference>
<evidence type="ECO:0000313" key="23">
    <source>
        <dbReference type="Ensembl" id="ENSSTUP00000091594.1"/>
    </source>
</evidence>
<evidence type="ECO:0000259" key="20">
    <source>
        <dbReference type="Pfam" id="PF17857"/>
    </source>
</evidence>
<evidence type="ECO:0000256" key="13">
    <source>
        <dbReference type="SAM" id="Coils"/>
    </source>
</evidence>
<evidence type="ECO:0000256" key="3">
    <source>
        <dbReference type="ARBA" id="ARBA00022490"/>
    </source>
</evidence>
<keyword evidence="9" id="KW-0969">Cilium</keyword>
<dbReference type="InterPro" id="IPR035699">
    <property type="entry name" value="AAA_6"/>
</dbReference>
<dbReference type="Gene3D" id="3.40.50.300">
    <property type="entry name" value="P-loop containing nucleotide triphosphate hydrolases"/>
    <property type="match status" value="5"/>
</dbReference>
<sequence length="2995" mass="338375">MSGKGKKNICLSTSFLLSLPPYLPTYTYTPACQEVASDIRGKIDDFRPYIPLIQGLRNPGMRGRHWQLLSDRIHMNVKPKANLTFSRCLELGLQDHVDVIAQVAEVAGKEYAIEQALDKMEHEWSTVAFEVLPYKETGTYILKSPDEASQLLDDHIVMTQSMSFSPYKKPFEERISSWESKLRMTQDVLEEWLTCQRSWLYLEPIFSSDDINRQLPVEGKRYQTMERTWRKVIDLCPDPRLLDSLRDCNKLLELVQKGLSDYLETKRGSFPRFYFLSDDELLEILSQTKDPTAVQPHLRKCFENIARVSLSLSIPLRPFSNIPFLEFYLFLSLLLLCVPQLKFQSDLQITHMYSGEGEEVKLCLPVWPSGNVEDWLREVEKSMKACLRDNIERSLKVYPQQPRTEWVLSWPGQVVIAGCQTFWTTEVSNALEQGDLTDRLYPQLQTQVCILNLVQLVRGRLSKMQRAVLSALIVIEVHAKDVAAKLVEEGVSSINDFEWISQLRYYWARNDLYIRAVNAEFLYGYEYLGNSGRLVITPLTDRCYLTLTGALHLKFGGAPAGPAGTGKTETTKDLGKALAIQTVVFNCSDQLDFIAMGKFLKGLASSGAWACFDEFNRIDVEVLSVVAQQIATINKAERFVFEGQEIPLVASCAVFITMNPGYAGRTELPDNLKALFRPVAMMVPDYAMIAEISLYSFGFSDAKVLSKKITTTFKLSSEQLSSQDHYDFGMRAVKTVISAAGNLKRENQDMNEELICLRAIRDVNVPKFLQDDLKLFNGIVSDLFPKIREEPIDYGILEKSIRNVCAKKNLKDCIQLYETTVVRHGLMLVGPSGSGKTKVSVSGGVYEAVQTYVLNPKSITMGQLYGEFDLLTHEWSDGILSSLIRGGSSSMDEEKKWYMFDGPVDAVWIENMNTVLDDNKKLCLSSGEIIKLTDTMMFEVQDLAVASPATVSRCGMVYLEPSILGLAPFTECWLRTVPEPLRPFTDQLNSLFIRFLQVTQTAAQQNVVITPETSYSDIIVPTPDTVRISFLMDMLLCVDQVLCIGPTGTGKTLTMSDKLLKNMPAEYITHFLMFSARTSANQTQDYIDSKLDKRRKGVFGPPLGKYFIFFIDDLNMPILETYGAQPPIELLRQWMDHGGWYDRKQIDINFACAMGPPGGGRNPITQRFTRHFNFLSFTEMEDASKKKIFSTILGNWMDVARIQPLNGPLVDATIRVYATITSQLLPTPAKSHYTFNLRDLSKVFQGILMAEATKIEMHLLQLWYHESCRVFQDRLVSAEDRDWFDKLLQARIEEFGCSFEDAVPCQPVLFGDFMIPGADNKAYQLIEDREKLARVMEEYMDDYNQISTTKMKLVLFMDAIQHVCRISRILRQPLGNALLLGVGGSGRQSLTKLATHMSDYECFQIELAKNYGHTEWREDLKSIMLKAGLQNVQITFLFVDTQIKSESFLEDVNNILNSGDVPNLYAVDEQERILTAMKPVVQDLGQQPTKANLMAAYIKRVRSNIHTVLCMSPIGEVFRARLRQFPSLVTCCTIDWFSAWPEEALQSVAASFLYELPELEASPTAMKGLVRRNRECLFVFSKCAQYLAELSRYNYVTPKSYLELLAIFSSLIGRKKQELHSARQRMKTGLDKLLRTAEDVSKMQEELEMMRPLLEEAAKDTVITMEKIKVDTVVAEETRTAVQAEEAKASQKACVAGAIAEDAQKDLDEALPALDAALTSLKSLNKNDVVEVRAMQRPPHGVKLVIEAVCIMRSIKPKKPGKSLLQDPGKFLEGLFKFDKENIPDSVIKLVQPYIDNEEFQPANIAKVSKACTSICQWVRAMHVYHFVAKGVEPKRKALQEAQEDLAATQLILDDANEKLAQVEEGIATLQAKYHDCLAKRDELDNKCQLCENRLVRADKLIGGLADEKVRWRETVQHLEYMVNNVSGDVLLAAGYVAYLGPFTVSAALLLCYCYMYVLCCGISQSFPNLISTLGDKVKIRSWQITGLPKDNLSVENGVITQYSQRWALFIDPQGQANKWVKNMERDNGLDVMKLSDRDFLRSLENAIRFGKPCLLENVGEELDPALEPVLLRQTFKQQGSTVLKLGDAVIPYHDDFKMYITTKLPNPHYSPEISTKVTLINFTLSPSGLEDQLLGRVVAEERPDLEEAKNQLIVSNARMKQELKEIEDQILFRLSSSEGNPVDDEELIRVLGASKIKAGEIQVRHGEQLMVAEETERDIDATRLEYVPVAVRTQILFFCVSDLSNVDPMYQYSLEWFLGIFMSGIANSERAGKDNSHTHINFFTFSLYSNVCRSLFEKHKLMFAFLLCARIMMNENKIDMVGGTGGVYCLVCIVVFKVYLCSYSILQITPTLTAGWCPWMCACVSREPVPGEWNTQLDSFQKLLILRCLRADRMTHGLQDFVAAQLGQRFIEPQASDLSVVFKESSPSTPLIFVLSPGTDPAADLYKFADVMKFSKKMSAISLGQGQGPWAEAMMHSAMERGKWVFFQNCHLAPSWMPSMERLIESIDPDKVHRDFRLWLTSLPSNKFPVSILQNGSKMTIEPPRGIKANLLKTYLKLKSLLLSLCLFHGNAIERRKFGPLGFNIPYEFTDGDLRICISQLKMFLDEYQDIPYKVLKYTAGEINYGGRVTDDWDRRCILNVLEDFYCPAVLGTDYAYSASGGYLAYIRGLPINDTPEIFGLHDNANISFAQNEAFALLGAVVQLQPKAAASGGKAREEVLCVLCVSSPVSTLAETLPQQETGFELLFCLLSYLGPCQQYNRLLVVISQSLSDIVKALKGLVVMSSELELMANSLFINKVPDMWQAKAYPSLKPLASWVSDLLQRIKFLHGWISDGVPPVFWISGFFFPQAFLTGTLQNFARRSNLFHIGGYIYREQLTLESASALKERPEMGCYIHGLFLEGARWDAKVGRLTESRPKELYTEMAVIWMVPEPNRKPPTSGVYICPIYKTLTRAGTLSTTGHSTNYVIAVELPTHTTQRYWIKQGVALICALDY</sequence>
<evidence type="ECO:0000256" key="10">
    <source>
        <dbReference type="ARBA" id="ARBA00023175"/>
    </source>
</evidence>
<keyword evidence="10" id="KW-0505">Motor protein</keyword>
<evidence type="ECO:0000256" key="5">
    <source>
        <dbReference type="ARBA" id="ARBA00022741"/>
    </source>
</evidence>
<dbReference type="InterPro" id="IPR043157">
    <property type="entry name" value="Dynein_AAA1S"/>
</dbReference>
<gene>
    <name evidence="23" type="primary">DNAH1</name>
    <name evidence="23" type="synonym">dnah1</name>
</gene>
<dbReference type="Ensembl" id="ENSSTUT00000097464.1">
    <property type="protein sequence ID" value="ENSSTUP00000091594.1"/>
    <property type="gene ID" value="ENSSTUG00000034096.1"/>
</dbReference>
<evidence type="ECO:0000256" key="2">
    <source>
        <dbReference type="ARBA" id="ARBA00008887"/>
    </source>
</evidence>
<dbReference type="GO" id="GO:0045505">
    <property type="term" value="F:dynein intermediate chain binding"/>
    <property type="evidence" value="ECO:0007669"/>
    <property type="project" value="InterPro"/>
</dbReference>
<dbReference type="CDD" id="cd00009">
    <property type="entry name" value="AAA"/>
    <property type="match status" value="1"/>
</dbReference>
<dbReference type="InterPro" id="IPR024317">
    <property type="entry name" value="Dynein_heavy_chain_D4_dom"/>
</dbReference>
<proteinExistence type="inferred from homology"/>
<evidence type="ECO:0000256" key="9">
    <source>
        <dbReference type="ARBA" id="ARBA00023069"/>
    </source>
</evidence>
<dbReference type="Gene3D" id="3.20.180.20">
    <property type="entry name" value="Dynein heavy chain, N-terminal domain 2"/>
    <property type="match status" value="1"/>
</dbReference>
<keyword evidence="24" id="KW-1185">Reference proteome</keyword>
<evidence type="ECO:0000259" key="17">
    <source>
        <dbReference type="Pfam" id="PF12777"/>
    </source>
</evidence>